<evidence type="ECO:0000256" key="2">
    <source>
        <dbReference type="SAM" id="MobiDB-lite"/>
    </source>
</evidence>
<dbReference type="GO" id="GO:0005737">
    <property type="term" value="C:cytoplasm"/>
    <property type="evidence" value="ECO:0007669"/>
    <property type="project" value="TreeGrafter"/>
</dbReference>
<comment type="similarity">
    <text evidence="1">Belongs to the SH3BGR family.</text>
</comment>
<comment type="caution">
    <text evidence="3">The sequence shown here is derived from an EMBL/GenBank/DDBJ whole genome shotgun (WGS) entry which is preliminary data.</text>
</comment>
<evidence type="ECO:0000313" key="3">
    <source>
        <dbReference type="EMBL" id="TKA31775.1"/>
    </source>
</evidence>
<name>A0A4U0UBY0_9PEZI</name>
<dbReference type="InterPro" id="IPR051033">
    <property type="entry name" value="SH3BGR"/>
</dbReference>
<dbReference type="Gene3D" id="3.40.30.10">
    <property type="entry name" value="Glutaredoxin"/>
    <property type="match status" value="1"/>
</dbReference>
<dbReference type="Pfam" id="PF04908">
    <property type="entry name" value="SH3BGR"/>
    <property type="match status" value="1"/>
</dbReference>
<organism evidence="3 4">
    <name type="scientific">Salinomyces thailandicus</name>
    <dbReference type="NCBI Taxonomy" id="706561"/>
    <lineage>
        <taxon>Eukaryota</taxon>
        <taxon>Fungi</taxon>
        <taxon>Dikarya</taxon>
        <taxon>Ascomycota</taxon>
        <taxon>Pezizomycotina</taxon>
        <taxon>Dothideomycetes</taxon>
        <taxon>Dothideomycetidae</taxon>
        <taxon>Mycosphaerellales</taxon>
        <taxon>Teratosphaeriaceae</taxon>
        <taxon>Salinomyces</taxon>
    </lineage>
</organism>
<dbReference type="InterPro" id="IPR036249">
    <property type="entry name" value="Thioredoxin-like_sf"/>
</dbReference>
<feature type="region of interest" description="Disordered" evidence="2">
    <location>
        <begin position="168"/>
        <end position="292"/>
    </location>
</feature>
<gene>
    <name evidence="3" type="ORF">B0A50_01853</name>
</gene>
<dbReference type="PANTHER" id="PTHR12232:SF0">
    <property type="entry name" value="THIOREDOXIN DOMAIN-CONTAINING PROTEIN"/>
    <property type="match status" value="1"/>
</dbReference>
<dbReference type="Proteomes" id="UP000308549">
    <property type="component" value="Unassembled WGS sequence"/>
</dbReference>
<dbReference type="SUPFAM" id="SSF52833">
    <property type="entry name" value="Thioredoxin-like"/>
    <property type="match status" value="1"/>
</dbReference>
<accession>A0A4U0UBY0</accession>
<feature type="compositionally biased region" description="Basic and acidic residues" evidence="2">
    <location>
        <begin position="233"/>
        <end position="254"/>
    </location>
</feature>
<dbReference type="PANTHER" id="PTHR12232">
    <property type="entry name" value="SH3 DOMAIN-BINDING GLUTAMIC ACID-RICH-LIKE PROTEIN"/>
    <property type="match status" value="1"/>
</dbReference>
<feature type="compositionally biased region" description="Low complexity" evidence="2">
    <location>
        <begin position="268"/>
        <end position="279"/>
    </location>
</feature>
<proteinExistence type="inferred from homology"/>
<dbReference type="OrthoDB" id="9932926at2759"/>
<dbReference type="PROSITE" id="PS51354">
    <property type="entry name" value="GLUTAREDOXIN_2"/>
    <property type="match status" value="1"/>
</dbReference>
<dbReference type="AlphaFoldDB" id="A0A4U0UBY0"/>
<dbReference type="InterPro" id="IPR006993">
    <property type="entry name" value="Glut_rich_SH3-bd"/>
</dbReference>
<dbReference type="EMBL" id="NAJL01000007">
    <property type="protein sequence ID" value="TKA31775.1"/>
    <property type="molecule type" value="Genomic_DNA"/>
</dbReference>
<reference evidence="3 4" key="1">
    <citation type="submission" date="2017-03" db="EMBL/GenBank/DDBJ databases">
        <title>Genomes of endolithic fungi from Antarctica.</title>
        <authorList>
            <person name="Coleine C."/>
            <person name="Masonjones S."/>
            <person name="Stajich J.E."/>
        </authorList>
    </citation>
    <scope>NUCLEOTIDE SEQUENCE [LARGE SCALE GENOMIC DNA]</scope>
    <source>
        <strain evidence="3 4">CCFEE 6315</strain>
    </source>
</reference>
<protein>
    <submittedName>
        <fullName evidence="3">Uncharacterized protein</fullName>
    </submittedName>
</protein>
<feature type="compositionally biased region" description="Basic and acidic residues" evidence="2">
    <location>
        <begin position="281"/>
        <end position="292"/>
    </location>
</feature>
<keyword evidence="4" id="KW-1185">Reference proteome</keyword>
<evidence type="ECO:0000313" key="4">
    <source>
        <dbReference type="Proteomes" id="UP000308549"/>
    </source>
</evidence>
<sequence length="292" mass="30596">MSVPISLKELEDDPRLFLYTSLTAGSSHIITATSRMETILKANKLPFQAIDLATDEKARRLWQRRAGQRKLPGLVKEGYVVGDLEEVEEWNEFGELKENIGPVPAHNVALAGGQKGVNIAPPLAVNSTATGASAHVTQPPLAGINKAAPAGVDASKMRALPGAAEIAARNKAQETQGSSVIDEDVKAETMTSAATEKEQSIEATKSKHKAHLSAPASAIPSGVATPAEAAQGTKDEPTHEVEKIETEGVPKREDGDAESAAKAVEGMQVGDGQSVQQQDAKAGEDAGKSVED</sequence>
<evidence type="ECO:0000256" key="1">
    <source>
        <dbReference type="ARBA" id="ARBA00007764"/>
    </source>
</evidence>